<dbReference type="PANTHER" id="PTHR48050:SF13">
    <property type="entry name" value="STEROL 3-BETA-GLUCOSYLTRANSFERASE UGT80A2"/>
    <property type="match status" value="1"/>
</dbReference>
<dbReference type="STRING" id="81858.BST23_11150"/>
<dbReference type="GO" id="GO:0009247">
    <property type="term" value="P:glycolipid biosynthetic process"/>
    <property type="evidence" value="ECO:0007669"/>
    <property type="project" value="UniProtKB-ARBA"/>
</dbReference>
<dbReference type="Proteomes" id="UP000192772">
    <property type="component" value="Unassembled WGS sequence"/>
</dbReference>
<evidence type="ECO:0000259" key="3">
    <source>
        <dbReference type="Pfam" id="PF06722"/>
    </source>
</evidence>
<name>A0A0M2ZK48_9MYCO</name>
<gene>
    <name evidence="4" type="ORF">BST23_11150</name>
</gene>
<dbReference type="Pfam" id="PF06722">
    <property type="entry name" value="EryCIII-like_C"/>
    <property type="match status" value="1"/>
</dbReference>
<dbReference type="GO" id="GO:0008194">
    <property type="term" value="F:UDP-glycosyltransferase activity"/>
    <property type="evidence" value="ECO:0007669"/>
    <property type="project" value="InterPro"/>
</dbReference>
<dbReference type="AlphaFoldDB" id="A0A0M2ZK48"/>
<accession>A0A0M2ZK48</accession>
<dbReference type="NCBIfam" id="TIGR01426">
    <property type="entry name" value="MGT"/>
    <property type="match status" value="1"/>
</dbReference>
<feature type="domain" description="Erythromycin biosynthesis protein CIII-like C-terminal" evidence="3">
    <location>
        <begin position="254"/>
        <end position="372"/>
    </location>
</feature>
<proteinExistence type="inferred from homology"/>
<dbReference type="CDD" id="cd03784">
    <property type="entry name" value="GT1_Gtf-like"/>
    <property type="match status" value="1"/>
</dbReference>
<dbReference type="FunFam" id="3.40.50.2000:FF:000072">
    <property type="entry name" value="Glycosyl transferase"/>
    <property type="match status" value="1"/>
</dbReference>
<evidence type="ECO:0000256" key="2">
    <source>
        <dbReference type="ARBA" id="ARBA00022679"/>
    </source>
</evidence>
<dbReference type="OrthoDB" id="6620093at2"/>
<keyword evidence="2" id="KW-0808">Transferase</keyword>
<comment type="caution">
    <text evidence="4">The sequence shown here is derived from an EMBL/GenBank/DDBJ whole genome shotgun (WGS) entry which is preliminary data.</text>
</comment>
<evidence type="ECO:0000256" key="1">
    <source>
        <dbReference type="ARBA" id="ARBA00009995"/>
    </source>
</evidence>
<evidence type="ECO:0000313" key="5">
    <source>
        <dbReference type="Proteomes" id="UP000192772"/>
    </source>
</evidence>
<dbReference type="InterPro" id="IPR006326">
    <property type="entry name" value="UDPGT_MGT-like"/>
</dbReference>
<dbReference type="InterPro" id="IPR002213">
    <property type="entry name" value="UDP_glucos_trans"/>
</dbReference>
<protein>
    <recommendedName>
        <fullName evidence="3">Erythromycin biosynthesis protein CIII-like C-terminal domain-containing protein</fullName>
    </recommendedName>
</protein>
<dbReference type="InterPro" id="IPR050426">
    <property type="entry name" value="Glycosyltransferase_28"/>
</dbReference>
<dbReference type="EMBL" id="MVHP01000010">
    <property type="protein sequence ID" value="ORA66258.1"/>
    <property type="molecule type" value="Genomic_DNA"/>
</dbReference>
<dbReference type="GO" id="GO:0016020">
    <property type="term" value="C:membrane"/>
    <property type="evidence" value="ECO:0007669"/>
    <property type="project" value="GOC"/>
</dbReference>
<organism evidence="4 5">
    <name type="scientific">Mycolicibacterium elephantis</name>
    <dbReference type="NCBI Taxonomy" id="81858"/>
    <lineage>
        <taxon>Bacteria</taxon>
        <taxon>Bacillati</taxon>
        <taxon>Actinomycetota</taxon>
        <taxon>Actinomycetes</taxon>
        <taxon>Mycobacteriales</taxon>
        <taxon>Mycobacteriaceae</taxon>
        <taxon>Mycolicibacterium</taxon>
    </lineage>
</organism>
<dbReference type="PANTHER" id="PTHR48050">
    <property type="entry name" value="STEROL 3-BETA-GLUCOSYLTRANSFERASE"/>
    <property type="match status" value="1"/>
</dbReference>
<dbReference type="RefSeq" id="WP_046752454.1">
    <property type="nucleotide sequence ID" value="NZ_LBNO01000039.1"/>
</dbReference>
<sequence>MSHIAVCVSAGTGHVNPTLGVAEELVARGHRVTYAATTEHSARVADVGARLVPYRSTMGGPEPPPQFTAEDFHRATHAALREAESVLPQVLSGFRGEEPDLVLHDATVAWWGRMAAAAWDVPVVACWPNFVGNRHWSLNRYVKINPAHPKLLLMLWRVHRVARRHGLTALNLLQAAGADAQLVFLPRAFQFAGETFGPPYEFVGPCLTERPSDGTWEPPTDREVVLVSLGTAYHDRIDFFRACVTAFADAPWHVVLAIGDKVDPAALGPTPPHVEVRRTVPQLQVLHHASAFVSHAGMGSTMEALSFGVPIVAVPQMTEQQANADRIAQLGLGVRLSPNDVGAERLRAAVSDVTSSPALAENLRHMQDEIRSAGGAPAAADAIERALTARR</sequence>
<dbReference type="GO" id="GO:0017000">
    <property type="term" value="P:antibiotic biosynthetic process"/>
    <property type="evidence" value="ECO:0007669"/>
    <property type="project" value="UniProtKB-ARBA"/>
</dbReference>
<comment type="similarity">
    <text evidence="1">Belongs to the UDP-glycosyltransferase family.</text>
</comment>
<dbReference type="SUPFAM" id="SSF53756">
    <property type="entry name" value="UDP-Glycosyltransferase/glycogen phosphorylase"/>
    <property type="match status" value="1"/>
</dbReference>
<evidence type="ECO:0000313" key="4">
    <source>
        <dbReference type="EMBL" id="ORA66258.1"/>
    </source>
</evidence>
<dbReference type="InterPro" id="IPR010610">
    <property type="entry name" value="EryCIII-like_C"/>
</dbReference>
<dbReference type="GO" id="GO:0016758">
    <property type="term" value="F:hexosyltransferase activity"/>
    <property type="evidence" value="ECO:0007669"/>
    <property type="project" value="InterPro"/>
</dbReference>
<reference evidence="4 5" key="1">
    <citation type="submission" date="2017-02" db="EMBL/GenBank/DDBJ databases">
        <title>The new phylogeny of genus Mycobacterium.</title>
        <authorList>
            <person name="Tortoli E."/>
            <person name="Trovato A."/>
            <person name="Cirillo D.M."/>
        </authorList>
    </citation>
    <scope>NUCLEOTIDE SEQUENCE [LARGE SCALE GENOMIC DNA]</scope>
    <source>
        <strain evidence="4 5">FI-09383</strain>
    </source>
</reference>
<dbReference type="Gene3D" id="3.40.50.2000">
    <property type="entry name" value="Glycogen Phosphorylase B"/>
    <property type="match status" value="2"/>
</dbReference>